<evidence type="ECO:0000256" key="1">
    <source>
        <dbReference type="ARBA" id="ARBA00023015"/>
    </source>
</evidence>
<accession>K6Z9U2</accession>
<dbReference type="AlphaFoldDB" id="K6Z9U2"/>
<dbReference type="InterPro" id="IPR000524">
    <property type="entry name" value="Tscrpt_reg_HTH_GntR"/>
</dbReference>
<dbReference type="CDD" id="cd07377">
    <property type="entry name" value="WHTH_GntR"/>
    <property type="match status" value="1"/>
</dbReference>
<organism evidence="5 6">
    <name type="scientific">Paraglaciecola arctica BSs20135</name>
    <dbReference type="NCBI Taxonomy" id="493475"/>
    <lineage>
        <taxon>Bacteria</taxon>
        <taxon>Pseudomonadati</taxon>
        <taxon>Pseudomonadota</taxon>
        <taxon>Gammaproteobacteria</taxon>
        <taxon>Alteromonadales</taxon>
        <taxon>Alteromonadaceae</taxon>
        <taxon>Paraglaciecola</taxon>
    </lineage>
</organism>
<dbReference type="GO" id="GO:0003677">
    <property type="term" value="F:DNA binding"/>
    <property type="evidence" value="ECO:0007669"/>
    <property type="project" value="UniProtKB-KW"/>
</dbReference>
<name>K6Z9U2_9ALTE</name>
<dbReference type="InterPro" id="IPR036388">
    <property type="entry name" value="WH-like_DNA-bd_sf"/>
</dbReference>
<keyword evidence="2" id="KW-0238">DNA-binding</keyword>
<dbReference type="EMBL" id="BAEO01000049">
    <property type="protein sequence ID" value="GAC20215.1"/>
    <property type="molecule type" value="Genomic_DNA"/>
</dbReference>
<feature type="domain" description="HTH gntR-type" evidence="4">
    <location>
        <begin position="1"/>
        <end position="67"/>
    </location>
</feature>
<dbReference type="Proteomes" id="UP000006327">
    <property type="component" value="Unassembled WGS sequence"/>
</dbReference>
<keyword evidence="6" id="KW-1185">Reference proteome</keyword>
<dbReference type="SMART" id="SM00345">
    <property type="entry name" value="HTH_GNTR"/>
    <property type="match status" value="1"/>
</dbReference>
<dbReference type="GO" id="GO:0003700">
    <property type="term" value="F:DNA-binding transcription factor activity"/>
    <property type="evidence" value="ECO:0007669"/>
    <property type="project" value="InterPro"/>
</dbReference>
<dbReference type="PANTHER" id="PTHR38445:SF7">
    <property type="entry name" value="GNTR-FAMILY TRANSCRIPTIONAL REGULATOR"/>
    <property type="match status" value="1"/>
</dbReference>
<dbReference type="PROSITE" id="PS50949">
    <property type="entry name" value="HTH_GNTR"/>
    <property type="match status" value="1"/>
</dbReference>
<evidence type="ECO:0000256" key="3">
    <source>
        <dbReference type="ARBA" id="ARBA00023163"/>
    </source>
</evidence>
<dbReference type="SUPFAM" id="SSF46785">
    <property type="entry name" value="Winged helix' DNA-binding domain"/>
    <property type="match status" value="1"/>
</dbReference>
<dbReference type="Pfam" id="PF00392">
    <property type="entry name" value="GntR"/>
    <property type="match status" value="1"/>
</dbReference>
<protein>
    <submittedName>
        <fullName evidence="5">GntR family transcriptional regulator</fullName>
    </submittedName>
</protein>
<gene>
    <name evidence="5" type="ORF">GARC_3256</name>
</gene>
<dbReference type="eggNOG" id="COG1725">
    <property type="taxonomic scope" value="Bacteria"/>
</dbReference>
<evidence type="ECO:0000313" key="6">
    <source>
        <dbReference type="Proteomes" id="UP000006327"/>
    </source>
</evidence>
<evidence type="ECO:0000259" key="4">
    <source>
        <dbReference type="PROSITE" id="PS50949"/>
    </source>
</evidence>
<proteinExistence type="predicted"/>
<dbReference type="Gene3D" id="1.10.10.10">
    <property type="entry name" value="Winged helix-like DNA-binding domain superfamily/Winged helix DNA-binding domain"/>
    <property type="match status" value="1"/>
</dbReference>
<evidence type="ECO:0000256" key="2">
    <source>
        <dbReference type="ARBA" id="ARBA00023125"/>
    </source>
</evidence>
<comment type="caution">
    <text evidence="5">The sequence shown here is derived from an EMBL/GenBank/DDBJ whole genome shotgun (WGS) entry which is preliminary data.</text>
</comment>
<keyword evidence="1" id="KW-0805">Transcription regulation</keyword>
<dbReference type="PANTHER" id="PTHR38445">
    <property type="entry name" value="HTH-TYPE TRANSCRIPTIONAL REPRESSOR YTRA"/>
    <property type="match status" value="1"/>
</dbReference>
<evidence type="ECO:0000313" key="5">
    <source>
        <dbReference type="EMBL" id="GAC20215.1"/>
    </source>
</evidence>
<keyword evidence="3" id="KW-0804">Transcription</keyword>
<reference evidence="5 6" key="1">
    <citation type="journal article" date="2017" name="Antonie Van Leeuwenhoek">
        <title>Rhizobium rhizosphaerae sp. nov., a novel species isolated from rice rhizosphere.</title>
        <authorList>
            <person name="Zhao J.J."/>
            <person name="Zhang J."/>
            <person name="Zhang R.J."/>
            <person name="Zhang C.W."/>
            <person name="Yin H.Q."/>
            <person name="Zhang X.X."/>
        </authorList>
    </citation>
    <scope>NUCLEOTIDE SEQUENCE [LARGE SCALE GENOMIC DNA]</scope>
    <source>
        <strain evidence="5 6">BSs20135</strain>
    </source>
</reference>
<sequence>MYQQIMGQIKQKVMVGDWQTGFHLPSIREMASVTGVSVITVKRAYSELELEGVIVTQQGRGSFIAESETVRADLQLSELDEKLKQVVFSARQLGLSDDETKERMNQVLLNTTGNEQ</sequence>
<dbReference type="InterPro" id="IPR036390">
    <property type="entry name" value="WH_DNA-bd_sf"/>
</dbReference>
<dbReference type="STRING" id="493475.GARC_3256"/>